<evidence type="ECO:0000256" key="5">
    <source>
        <dbReference type="ARBA" id="ARBA00023163"/>
    </source>
</evidence>
<dbReference type="PANTHER" id="PTHR48111:SF41">
    <property type="entry name" value="TRANSCRIPTIONAL REGULATORY PROTEIN CUSR-RELATED"/>
    <property type="match status" value="1"/>
</dbReference>
<evidence type="ECO:0000256" key="4">
    <source>
        <dbReference type="ARBA" id="ARBA00023125"/>
    </source>
</evidence>
<keyword evidence="1 6" id="KW-0597">Phosphoprotein</keyword>
<dbReference type="SMART" id="SM00862">
    <property type="entry name" value="Trans_reg_C"/>
    <property type="match status" value="1"/>
</dbReference>
<keyword evidence="3" id="KW-0805">Transcription regulation</keyword>
<keyword evidence="5" id="KW-0804">Transcription</keyword>
<dbReference type="GO" id="GO:0000156">
    <property type="term" value="F:phosphorelay response regulator activity"/>
    <property type="evidence" value="ECO:0007669"/>
    <property type="project" value="TreeGrafter"/>
</dbReference>
<feature type="DNA-binding region" description="OmpR/PhoB-type" evidence="7">
    <location>
        <begin position="125"/>
        <end position="223"/>
    </location>
</feature>
<dbReference type="Gene3D" id="6.10.250.690">
    <property type="match status" value="1"/>
</dbReference>
<evidence type="ECO:0000256" key="2">
    <source>
        <dbReference type="ARBA" id="ARBA00023012"/>
    </source>
</evidence>
<dbReference type="InterPro" id="IPR039420">
    <property type="entry name" value="WalR-like"/>
</dbReference>
<evidence type="ECO:0000313" key="10">
    <source>
        <dbReference type="EMBL" id="QED26724.1"/>
    </source>
</evidence>
<dbReference type="Gene3D" id="1.10.10.10">
    <property type="entry name" value="Winged helix-like DNA-binding domain superfamily/Winged helix DNA-binding domain"/>
    <property type="match status" value="1"/>
</dbReference>
<protein>
    <submittedName>
        <fullName evidence="10">Response regulator transcription factor</fullName>
    </submittedName>
</protein>
<gene>
    <name evidence="10" type="ORF">FRD01_05570</name>
</gene>
<dbReference type="PROSITE" id="PS50110">
    <property type="entry name" value="RESPONSE_REGULATORY"/>
    <property type="match status" value="1"/>
</dbReference>
<keyword evidence="11" id="KW-1185">Reference proteome</keyword>
<dbReference type="SUPFAM" id="SSF52172">
    <property type="entry name" value="CheY-like"/>
    <property type="match status" value="1"/>
</dbReference>
<feature type="modified residue" description="4-aspartylphosphate" evidence="6">
    <location>
        <position position="51"/>
    </location>
</feature>
<evidence type="ECO:0000256" key="1">
    <source>
        <dbReference type="ARBA" id="ARBA00022553"/>
    </source>
</evidence>
<dbReference type="RefSeq" id="WP_146958407.1">
    <property type="nucleotide sequence ID" value="NZ_CP042467.1"/>
</dbReference>
<dbReference type="GO" id="GO:0000976">
    <property type="term" value="F:transcription cis-regulatory region binding"/>
    <property type="evidence" value="ECO:0007669"/>
    <property type="project" value="TreeGrafter"/>
</dbReference>
<dbReference type="EMBL" id="CP042467">
    <property type="protein sequence ID" value="QED26724.1"/>
    <property type="molecule type" value="Genomic_DNA"/>
</dbReference>
<dbReference type="PROSITE" id="PS51755">
    <property type="entry name" value="OMPR_PHOB"/>
    <property type="match status" value="1"/>
</dbReference>
<dbReference type="InterPro" id="IPR001867">
    <property type="entry name" value="OmpR/PhoB-type_DNA-bd"/>
</dbReference>
<dbReference type="PANTHER" id="PTHR48111">
    <property type="entry name" value="REGULATOR OF RPOS"/>
    <property type="match status" value="1"/>
</dbReference>
<dbReference type="AlphaFoldDB" id="A0A5B8XM38"/>
<dbReference type="Pfam" id="PF00072">
    <property type="entry name" value="Response_reg"/>
    <property type="match status" value="1"/>
</dbReference>
<dbReference type="InterPro" id="IPR011006">
    <property type="entry name" value="CheY-like_superfamily"/>
</dbReference>
<dbReference type="GO" id="GO:0005829">
    <property type="term" value="C:cytosol"/>
    <property type="evidence" value="ECO:0007669"/>
    <property type="project" value="TreeGrafter"/>
</dbReference>
<dbReference type="GO" id="GO:0032993">
    <property type="term" value="C:protein-DNA complex"/>
    <property type="evidence" value="ECO:0007669"/>
    <property type="project" value="TreeGrafter"/>
</dbReference>
<dbReference type="GO" id="GO:0006355">
    <property type="term" value="P:regulation of DNA-templated transcription"/>
    <property type="evidence" value="ECO:0007669"/>
    <property type="project" value="InterPro"/>
</dbReference>
<dbReference type="Pfam" id="PF00486">
    <property type="entry name" value="Trans_reg_C"/>
    <property type="match status" value="1"/>
</dbReference>
<keyword evidence="2" id="KW-0902">Two-component regulatory system</keyword>
<dbReference type="InterPro" id="IPR036388">
    <property type="entry name" value="WH-like_DNA-bd_sf"/>
</dbReference>
<evidence type="ECO:0000259" key="9">
    <source>
        <dbReference type="PROSITE" id="PS51755"/>
    </source>
</evidence>
<dbReference type="OrthoDB" id="368799at2"/>
<dbReference type="KEGG" id="bbae:FRD01_05570"/>
<evidence type="ECO:0000256" key="7">
    <source>
        <dbReference type="PROSITE-ProRule" id="PRU01091"/>
    </source>
</evidence>
<accession>A0A5B8XM38</accession>
<evidence type="ECO:0000256" key="6">
    <source>
        <dbReference type="PROSITE-ProRule" id="PRU00169"/>
    </source>
</evidence>
<reference evidence="10 11" key="1">
    <citation type="submission" date="2019-08" db="EMBL/GenBank/DDBJ databases">
        <authorList>
            <person name="Liang Q."/>
        </authorList>
    </citation>
    <scope>NUCLEOTIDE SEQUENCE [LARGE SCALE GENOMIC DNA]</scope>
    <source>
        <strain evidence="10 11">V1718</strain>
    </source>
</reference>
<dbReference type="Proteomes" id="UP000321595">
    <property type="component" value="Chromosome"/>
</dbReference>
<evidence type="ECO:0000313" key="11">
    <source>
        <dbReference type="Proteomes" id="UP000321595"/>
    </source>
</evidence>
<sequence length="225" mass="25028">MKILVVEDDKPTADFIVEGFEREGHNVDLARDGLDGMMLACGGEYDVMVVDRMLPRLDGLNMVKTLRSQGNQTPVIFLSALGSLEDRVTGFEGGADDYLTKPFAFIELSARVNALARRGPGVPEATVLSARDLRLDRLKRIVTRSGEVVALQPTEFKLLEVLLERADQVVTKTMLLELVWDFHFDPKTSVVETHISRLRSKIDPPDEPGYIRTVRGAGYVVDTNL</sequence>
<evidence type="ECO:0000259" key="8">
    <source>
        <dbReference type="PROSITE" id="PS50110"/>
    </source>
</evidence>
<keyword evidence="4 7" id="KW-0238">DNA-binding</keyword>
<feature type="domain" description="Response regulatory" evidence="8">
    <location>
        <begin position="2"/>
        <end position="116"/>
    </location>
</feature>
<proteinExistence type="predicted"/>
<dbReference type="SMART" id="SM00448">
    <property type="entry name" value="REC"/>
    <property type="match status" value="1"/>
</dbReference>
<organism evidence="10 11">
    <name type="scientific">Microvenator marinus</name>
    <dbReference type="NCBI Taxonomy" id="2600177"/>
    <lineage>
        <taxon>Bacteria</taxon>
        <taxon>Deltaproteobacteria</taxon>
        <taxon>Bradymonadales</taxon>
        <taxon>Microvenatoraceae</taxon>
        <taxon>Microvenator</taxon>
    </lineage>
</organism>
<dbReference type="CDD" id="cd19935">
    <property type="entry name" value="REC_OmpR_CusR-like"/>
    <property type="match status" value="1"/>
</dbReference>
<dbReference type="FunFam" id="1.10.10.10:FF:000005">
    <property type="entry name" value="Two-component system response regulator"/>
    <property type="match status" value="1"/>
</dbReference>
<name>A0A5B8XM38_9DELT</name>
<dbReference type="InterPro" id="IPR016032">
    <property type="entry name" value="Sig_transdc_resp-reg_C-effctor"/>
</dbReference>
<dbReference type="SUPFAM" id="SSF46894">
    <property type="entry name" value="C-terminal effector domain of the bipartite response regulators"/>
    <property type="match status" value="1"/>
</dbReference>
<dbReference type="InterPro" id="IPR001789">
    <property type="entry name" value="Sig_transdc_resp-reg_receiver"/>
</dbReference>
<dbReference type="CDD" id="cd00383">
    <property type="entry name" value="trans_reg_C"/>
    <property type="match status" value="1"/>
</dbReference>
<feature type="domain" description="OmpR/PhoB-type" evidence="9">
    <location>
        <begin position="125"/>
        <end position="223"/>
    </location>
</feature>
<dbReference type="Gene3D" id="3.40.50.2300">
    <property type="match status" value="1"/>
</dbReference>
<evidence type="ECO:0000256" key="3">
    <source>
        <dbReference type="ARBA" id="ARBA00023015"/>
    </source>
</evidence>